<evidence type="ECO:0000313" key="3">
    <source>
        <dbReference type="EMBL" id="RSH95499.1"/>
    </source>
</evidence>
<accession>A0A427YWP0</accession>
<comment type="caution">
    <text evidence="3">The sequence shown here is derived from an EMBL/GenBank/DDBJ whole genome shotgun (WGS) entry which is preliminary data.</text>
</comment>
<dbReference type="PANTHER" id="PTHR46072:SF11">
    <property type="entry name" value="AMIDASE-RELATED"/>
    <property type="match status" value="1"/>
</dbReference>
<evidence type="ECO:0000313" key="4">
    <source>
        <dbReference type="Proteomes" id="UP000279259"/>
    </source>
</evidence>
<evidence type="ECO:0000256" key="1">
    <source>
        <dbReference type="ARBA" id="ARBA00009199"/>
    </source>
</evidence>
<organism evidence="3 4">
    <name type="scientific">Saitozyma podzolica</name>
    <dbReference type="NCBI Taxonomy" id="1890683"/>
    <lineage>
        <taxon>Eukaryota</taxon>
        <taxon>Fungi</taxon>
        <taxon>Dikarya</taxon>
        <taxon>Basidiomycota</taxon>
        <taxon>Agaricomycotina</taxon>
        <taxon>Tremellomycetes</taxon>
        <taxon>Tremellales</taxon>
        <taxon>Trimorphomycetaceae</taxon>
        <taxon>Saitozyma</taxon>
    </lineage>
</organism>
<proteinExistence type="inferred from homology"/>
<dbReference type="PANTHER" id="PTHR46072">
    <property type="entry name" value="AMIDASE-RELATED-RELATED"/>
    <property type="match status" value="1"/>
</dbReference>
<sequence length="178" mass="18858">MPIAIAVTPPETSSTTLSLKPIPNVNGPSSYLDARPTAPTAPTTPTTPPVAVPTTLPVAAPTTLPVAGWQLIAEKKRLQRDQAIPAAWCLPPGLVPDDRLSVIGVPEECGLLSPRELEITGTDAEVLLSKLVEREYSSYEVTLAFCKRAAIAQQLVSADRQYAARHPAANQGSTIFTP</sequence>
<comment type="similarity">
    <text evidence="1">Belongs to the amidase family.</text>
</comment>
<name>A0A427YWP0_9TREE</name>
<dbReference type="Proteomes" id="UP000279259">
    <property type="component" value="Unassembled WGS sequence"/>
</dbReference>
<protein>
    <submittedName>
        <fullName evidence="3">Uncharacterized protein</fullName>
    </submittedName>
</protein>
<evidence type="ECO:0000256" key="2">
    <source>
        <dbReference type="SAM" id="MobiDB-lite"/>
    </source>
</evidence>
<dbReference type="InterPro" id="IPR036928">
    <property type="entry name" value="AS_sf"/>
</dbReference>
<dbReference type="OrthoDB" id="6428749at2759"/>
<dbReference type="STRING" id="1890683.A0A427YWP0"/>
<gene>
    <name evidence="3" type="ORF">EHS25_000591</name>
</gene>
<dbReference type="EMBL" id="RSCD01000001">
    <property type="protein sequence ID" value="RSH95499.1"/>
    <property type="molecule type" value="Genomic_DNA"/>
</dbReference>
<dbReference type="SUPFAM" id="SSF75304">
    <property type="entry name" value="Amidase signature (AS) enzymes"/>
    <property type="match status" value="1"/>
</dbReference>
<feature type="region of interest" description="Disordered" evidence="2">
    <location>
        <begin position="1"/>
        <end position="51"/>
    </location>
</feature>
<keyword evidence="4" id="KW-1185">Reference proteome</keyword>
<dbReference type="AlphaFoldDB" id="A0A427YWP0"/>
<reference evidence="3 4" key="1">
    <citation type="submission" date="2018-11" db="EMBL/GenBank/DDBJ databases">
        <title>Genome sequence of Saitozyma podzolica DSM 27192.</title>
        <authorList>
            <person name="Aliyu H."/>
            <person name="Gorte O."/>
            <person name="Ochsenreither K."/>
        </authorList>
    </citation>
    <scope>NUCLEOTIDE SEQUENCE [LARGE SCALE GENOMIC DNA]</scope>
    <source>
        <strain evidence="3 4">DSM 27192</strain>
    </source>
</reference>